<accession>A0A235FA62</accession>
<protein>
    <submittedName>
        <fullName evidence="1">Uncharacterized protein</fullName>
    </submittedName>
</protein>
<dbReference type="OrthoDB" id="2252786at2"/>
<proteinExistence type="predicted"/>
<comment type="caution">
    <text evidence="1">The sequence shown here is derived from an EMBL/GenBank/DDBJ whole genome shotgun (WGS) entry which is preliminary data.</text>
</comment>
<evidence type="ECO:0000313" key="2">
    <source>
        <dbReference type="Proteomes" id="UP000215059"/>
    </source>
</evidence>
<reference evidence="1 2" key="1">
    <citation type="submission" date="2017-07" db="EMBL/GenBank/DDBJ databases">
        <title>Fictibacillus sp. nov. GDSW-R2A3 Genome sequencing and assembly.</title>
        <authorList>
            <person name="Mayilraj S."/>
        </authorList>
    </citation>
    <scope>NUCLEOTIDE SEQUENCE [LARGE SCALE GENOMIC DNA]</scope>
    <source>
        <strain evidence="1 2">GDSW-R2A3</strain>
    </source>
</reference>
<gene>
    <name evidence="1" type="ORF">CGZ90_08255</name>
</gene>
<dbReference type="EMBL" id="NOII01000002">
    <property type="protein sequence ID" value="OYD57883.1"/>
    <property type="molecule type" value="Genomic_DNA"/>
</dbReference>
<name>A0A235FA62_9BACL</name>
<sequence length="78" mass="9145">MLSTVKVYLLEHDGDDPDYFDGLFRIDSLEYFDEKGKKIDFDDAKWSGFFNFDYQTAEDLKNDIAACLEINPHNIEIE</sequence>
<dbReference type="AlphaFoldDB" id="A0A235FA62"/>
<keyword evidence="2" id="KW-1185">Reference proteome</keyword>
<organism evidence="1 2">
    <name type="scientific">Fictibacillus aquaticus</name>
    <dbReference type="NCBI Taxonomy" id="2021314"/>
    <lineage>
        <taxon>Bacteria</taxon>
        <taxon>Bacillati</taxon>
        <taxon>Bacillota</taxon>
        <taxon>Bacilli</taxon>
        <taxon>Bacillales</taxon>
        <taxon>Fictibacillaceae</taxon>
        <taxon>Fictibacillus</taxon>
    </lineage>
</organism>
<dbReference type="Proteomes" id="UP000215059">
    <property type="component" value="Unassembled WGS sequence"/>
</dbReference>
<evidence type="ECO:0000313" key="1">
    <source>
        <dbReference type="EMBL" id="OYD57883.1"/>
    </source>
</evidence>
<dbReference type="RefSeq" id="WP_094251916.1">
    <property type="nucleotide sequence ID" value="NZ_JBHLXL010000001.1"/>
</dbReference>